<dbReference type="PANTHER" id="PTHR33784">
    <property type="entry name" value="OS05G0482100 PROTEIN"/>
    <property type="match status" value="1"/>
</dbReference>
<gene>
    <name evidence="2" type="ORF">STAS_26216</name>
</gene>
<accession>A0A5A7QVL5</accession>
<proteinExistence type="predicted"/>
<dbReference type="AlphaFoldDB" id="A0A5A7QVL5"/>
<feature type="domain" description="At2g35280-like TPR" evidence="1">
    <location>
        <begin position="63"/>
        <end position="158"/>
    </location>
</feature>
<evidence type="ECO:0000259" key="1">
    <source>
        <dbReference type="Pfam" id="PF23310"/>
    </source>
</evidence>
<comment type="caution">
    <text evidence="2">The sequence shown here is derived from an EMBL/GenBank/DDBJ whole genome shotgun (WGS) entry which is preliminary data.</text>
</comment>
<name>A0A5A7QVL5_STRAF</name>
<organism evidence="2 3">
    <name type="scientific">Striga asiatica</name>
    <name type="common">Asiatic witchweed</name>
    <name type="synonym">Buchnera asiatica</name>
    <dbReference type="NCBI Taxonomy" id="4170"/>
    <lineage>
        <taxon>Eukaryota</taxon>
        <taxon>Viridiplantae</taxon>
        <taxon>Streptophyta</taxon>
        <taxon>Embryophyta</taxon>
        <taxon>Tracheophyta</taxon>
        <taxon>Spermatophyta</taxon>
        <taxon>Magnoliopsida</taxon>
        <taxon>eudicotyledons</taxon>
        <taxon>Gunneridae</taxon>
        <taxon>Pentapetalae</taxon>
        <taxon>asterids</taxon>
        <taxon>lamiids</taxon>
        <taxon>Lamiales</taxon>
        <taxon>Orobanchaceae</taxon>
        <taxon>Buchnereae</taxon>
        <taxon>Striga</taxon>
    </lineage>
</organism>
<dbReference type="Pfam" id="PF23310">
    <property type="entry name" value="TPR_27"/>
    <property type="match status" value="1"/>
</dbReference>
<dbReference type="InterPro" id="IPR040338">
    <property type="entry name" value="At1g67623-like"/>
</dbReference>
<dbReference type="Proteomes" id="UP000325081">
    <property type="component" value="Unassembled WGS sequence"/>
</dbReference>
<dbReference type="PANTHER" id="PTHR33784:SF10">
    <property type="entry name" value="F-BOX PROTEIN"/>
    <property type="match status" value="1"/>
</dbReference>
<evidence type="ECO:0000313" key="3">
    <source>
        <dbReference type="Proteomes" id="UP000325081"/>
    </source>
</evidence>
<dbReference type="EMBL" id="BKCP01008404">
    <property type="protein sequence ID" value="GER49006.1"/>
    <property type="molecule type" value="Genomic_DNA"/>
</dbReference>
<evidence type="ECO:0000313" key="2">
    <source>
        <dbReference type="EMBL" id="GER49006.1"/>
    </source>
</evidence>
<dbReference type="OrthoDB" id="1926629at2759"/>
<keyword evidence="3" id="KW-1185">Reference proteome</keyword>
<reference evidence="3" key="1">
    <citation type="journal article" date="2019" name="Curr. Biol.">
        <title>Genome Sequence of Striga asiatica Provides Insight into the Evolution of Plant Parasitism.</title>
        <authorList>
            <person name="Yoshida S."/>
            <person name="Kim S."/>
            <person name="Wafula E.K."/>
            <person name="Tanskanen J."/>
            <person name="Kim Y.M."/>
            <person name="Honaas L."/>
            <person name="Yang Z."/>
            <person name="Spallek T."/>
            <person name="Conn C.E."/>
            <person name="Ichihashi Y."/>
            <person name="Cheong K."/>
            <person name="Cui S."/>
            <person name="Der J.P."/>
            <person name="Gundlach H."/>
            <person name="Jiao Y."/>
            <person name="Hori C."/>
            <person name="Ishida J.K."/>
            <person name="Kasahara H."/>
            <person name="Kiba T."/>
            <person name="Kim M.S."/>
            <person name="Koo N."/>
            <person name="Laohavisit A."/>
            <person name="Lee Y.H."/>
            <person name="Lumba S."/>
            <person name="McCourt P."/>
            <person name="Mortimer J.C."/>
            <person name="Mutuku J.M."/>
            <person name="Nomura T."/>
            <person name="Sasaki-Sekimoto Y."/>
            <person name="Seto Y."/>
            <person name="Wang Y."/>
            <person name="Wakatake T."/>
            <person name="Sakakibara H."/>
            <person name="Demura T."/>
            <person name="Yamaguchi S."/>
            <person name="Yoneyama K."/>
            <person name="Manabe R.I."/>
            <person name="Nelson D.C."/>
            <person name="Schulman A.H."/>
            <person name="Timko M.P."/>
            <person name="dePamphilis C.W."/>
            <person name="Choi D."/>
            <person name="Shirasu K."/>
        </authorList>
    </citation>
    <scope>NUCLEOTIDE SEQUENCE [LARGE SCALE GENOMIC DNA]</scope>
    <source>
        <strain evidence="3">cv. UVA1</strain>
    </source>
</reference>
<dbReference type="InterPro" id="IPR057136">
    <property type="entry name" value="At2g35280_TPR_dom"/>
</dbReference>
<sequence>MPRHRGTSCNLIQRIPEELLVCEVVRRVAASSHTDLFNLKSSCKVFNKIAEDKYLYRCVSLNKFPMIPWNPSMEKKAAFLNKCRESNNPEAMYRQAVVDYFNKSNLKSACNHLLKALKLGYGEATYLTCIILLLCGDDESREKGVNMLAGFRKSKSAQNKLKMWRNNLLRMLREMWVKNSDLVEPRKCCSSPEQHPWKNQWYGANIPRSATDGRGSISIFMNDEDGIDVPDDLATMTGKKLMFKSIDKKLSDQELQWIL</sequence>
<dbReference type="SUPFAM" id="SSF81901">
    <property type="entry name" value="HCP-like"/>
    <property type="match status" value="1"/>
</dbReference>
<protein>
    <submittedName>
        <fullName evidence="2">F-box family protein</fullName>
    </submittedName>
</protein>